<accession>A0A1H0L751</accession>
<keyword evidence="4" id="KW-1185">Reference proteome</keyword>
<keyword evidence="2" id="KW-0472">Membrane</keyword>
<proteinExistence type="predicted"/>
<dbReference type="RefSeq" id="WP_091780338.1">
    <property type="nucleotide sequence ID" value="NZ_LT629711.1"/>
</dbReference>
<feature type="transmembrane region" description="Helical" evidence="2">
    <location>
        <begin position="109"/>
        <end position="127"/>
    </location>
</feature>
<dbReference type="AlphaFoldDB" id="A0A1H0L751"/>
<dbReference type="Proteomes" id="UP000199077">
    <property type="component" value="Chromosome I"/>
</dbReference>
<sequence length="208" mass="22025">MTTSRHAVLRAALTGFGLGAAWGVLARAWMRMVSTEPEFSWSGSIAIVLVAAVFGTGVGVATAARRQRGRRRWLRLAILPGMVMFLGQGLPLLPALVVAGPLVGRRSRLAKAVAALAVVGPGVLFWWTERLDEVHMLSTPWHVRVGFLGGMPLISAALAWAGHLAWGPLPRPTAETEPETEPVSEPVSDSVGGFAGPRPQEAAQGLQS</sequence>
<feature type="transmembrane region" description="Helical" evidence="2">
    <location>
        <begin position="41"/>
        <end position="64"/>
    </location>
</feature>
<feature type="transmembrane region" description="Helical" evidence="2">
    <location>
        <begin position="76"/>
        <end position="97"/>
    </location>
</feature>
<dbReference type="OrthoDB" id="4872245at2"/>
<organism evidence="3 4">
    <name type="scientific">Pedococcus dokdonensis</name>
    <dbReference type="NCBI Taxonomy" id="443156"/>
    <lineage>
        <taxon>Bacteria</taxon>
        <taxon>Bacillati</taxon>
        <taxon>Actinomycetota</taxon>
        <taxon>Actinomycetes</taxon>
        <taxon>Micrococcales</taxon>
        <taxon>Intrasporangiaceae</taxon>
        <taxon>Pedococcus</taxon>
    </lineage>
</organism>
<feature type="transmembrane region" description="Helical" evidence="2">
    <location>
        <begin position="147"/>
        <end position="166"/>
    </location>
</feature>
<protein>
    <submittedName>
        <fullName evidence="3">Uncharacterized protein</fullName>
    </submittedName>
</protein>
<name>A0A1H0L751_9MICO</name>
<keyword evidence="2" id="KW-0812">Transmembrane</keyword>
<reference evidence="4" key="1">
    <citation type="submission" date="2016-10" db="EMBL/GenBank/DDBJ databases">
        <authorList>
            <person name="Varghese N."/>
            <person name="Submissions S."/>
        </authorList>
    </citation>
    <scope>NUCLEOTIDE SEQUENCE [LARGE SCALE GENOMIC DNA]</scope>
    <source>
        <strain evidence="4">DSM 22329</strain>
    </source>
</reference>
<feature type="transmembrane region" description="Helical" evidence="2">
    <location>
        <begin position="7"/>
        <end position="29"/>
    </location>
</feature>
<gene>
    <name evidence="3" type="ORF">SAMN04489867_0215</name>
</gene>
<evidence type="ECO:0000313" key="3">
    <source>
        <dbReference type="EMBL" id="SDO64057.1"/>
    </source>
</evidence>
<evidence type="ECO:0000256" key="1">
    <source>
        <dbReference type="SAM" id="MobiDB-lite"/>
    </source>
</evidence>
<evidence type="ECO:0000256" key="2">
    <source>
        <dbReference type="SAM" id="Phobius"/>
    </source>
</evidence>
<dbReference type="STRING" id="443156.SAMN04489867_0215"/>
<feature type="region of interest" description="Disordered" evidence="1">
    <location>
        <begin position="170"/>
        <end position="208"/>
    </location>
</feature>
<evidence type="ECO:0000313" key="4">
    <source>
        <dbReference type="Proteomes" id="UP000199077"/>
    </source>
</evidence>
<keyword evidence="2" id="KW-1133">Transmembrane helix</keyword>
<dbReference type="EMBL" id="LT629711">
    <property type="protein sequence ID" value="SDO64057.1"/>
    <property type="molecule type" value="Genomic_DNA"/>
</dbReference>